<dbReference type="InterPro" id="IPR002048">
    <property type="entry name" value="EF_hand_dom"/>
</dbReference>
<dbReference type="SMART" id="SM00695">
    <property type="entry name" value="DUSP"/>
    <property type="match status" value="1"/>
</dbReference>
<dbReference type="CDD" id="cd02674">
    <property type="entry name" value="Peptidase_C19R"/>
    <property type="match status" value="1"/>
</dbReference>
<dbReference type="InterPro" id="IPR001394">
    <property type="entry name" value="Peptidase_C19_UCH"/>
</dbReference>
<evidence type="ECO:0000256" key="3">
    <source>
        <dbReference type="SAM" id="MobiDB-lite"/>
    </source>
</evidence>
<dbReference type="GO" id="GO:0016579">
    <property type="term" value="P:protein deubiquitination"/>
    <property type="evidence" value="ECO:0007669"/>
    <property type="project" value="InterPro"/>
</dbReference>
<evidence type="ECO:0000313" key="8">
    <source>
        <dbReference type="Proteomes" id="UP001176961"/>
    </source>
</evidence>
<evidence type="ECO:0000259" key="5">
    <source>
        <dbReference type="PROSITE" id="PS50235"/>
    </source>
</evidence>
<dbReference type="PROSITE" id="PS51283">
    <property type="entry name" value="DUSP"/>
    <property type="match status" value="1"/>
</dbReference>
<dbReference type="EC" id="3.4.19.12" evidence="2"/>
<feature type="compositionally biased region" description="Acidic residues" evidence="3">
    <location>
        <begin position="696"/>
        <end position="706"/>
    </location>
</feature>
<evidence type="ECO:0000313" key="7">
    <source>
        <dbReference type="EMBL" id="CAJ0597434.1"/>
    </source>
</evidence>
<dbReference type="PRINTS" id="PR00450">
    <property type="entry name" value="RECOVERIN"/>
</dbReference>
<comment type="caution">
    <text evidence="7">The sequence shown here is derived from an EMBL/GenBank/DDBJ whole genome shotgun (WGS) entry which is preliminary data.</text>
</comment>
<dbReference type="PANTHER" id="PTHR21646">
    <property type="entry name" value="UBIQUITIN CARBOXYL-TERMINAL HYDROLASE"/>
    <property type="match status" value="1"/>
</dbReference>
<dbReference type="InterPro" id="IPR006615">
    <property type="entry name" value="Pept_C19_DUSP"/>
</dbReference>
<dbReference type="InterPro" id="IPR057368">
    <property type="entry name" value="USP32_N"/>
</dbReference>
<evidence type="ECO:0000256" key="1">
    <source>
        <dbReference type="ARBA" id="ARBA00000707"/>
    </source>
</evidence>
<dbReference type="AlphaFoldDB" id="A0AA36GSQ4"/>
<evidence type="ECO:0000259" key="4">
    <source>
        <dbReference type="PROSITE" id="PS50222"/>
    </source>
</evidence>
<dbReference type="SUPFAM" id="SSF47473">
    <property type="entry name" value="EF-hand"/>
    <property type="match status" value="2"/>
</dbReference>
<dbReference type="InterPro" id="IPR011992">
    <property type="entry name" value="EF-hand-dom_pair"/>
</dbReference>
<dbReference type="Proteomes" id="UP001176961">
    <property type="component" value="Unassembled WGS sequence"/>
</dbReference>
<dbReference type="Gene3D" id="3.90.70.10">
    <property type="entry name" value="Cysteine proteinases"/>
    <property type="match status" value="2"/>
</dbReference>
<keyword evidence="8" id="KW-1185">Reference proteome</keyword>
<dbReference type="Pfam" id="PF25265">
    <property type="entry name" value="USP32_N"/>
    <property type="match status" value="1"/>
</dbReference>
<feature type="region of interest" description="Disordered" evidence="3">
    <location>
        <begin position="674"/>
        <end position="711"/>
    </location>
</feature>
<organism evidence="7 8">
    <name type="scientific">Cylicocyclus nassatus</name>
    <name type="common">Nematode worm</name>
    <dbReference type="NCBI Taxonomy" id="53992"/>
    <lineage>
        <taxon>Eukaryota</taxon>
        <taxon>Metazoa</taxon>
        <taxon>Ecdysozoa</taxon>
        <taxon>Nematoda</taxon>
        <taxon>Chromadorea</taxon>
        <taxon>Rhabditida</taxon>
        <taxon>Rhabditina</taxon>
        <taxon>Rhabditomorpha</taxon>
        <taxon>Strongyloidea</taxon>
        <taxon>Strongylidae</taxon>
        <taxon>Cylicocyclus</taxon>
    </lineage>
</organism>
<feature type="compositionally biased region" description="Polar residues" evidence="3">
    <location>
        <begin position="684"/>
        <end position="695"/>
    </location>
</feature>
<accession>A0AA36GSQ4</accession>
<dbReference type="SUPFAM" id="SSF143791">
    <property type="entry name" value="DUSP-like"/>
    <property type="match status" value="1"/>
</dbReference>
<dbReference type="Gene3D" id="3.30.2230.10">
    <property type="entry name" value="DUSP-like"/>
    <property type="match status" value="1"/>
</dbReference>
<name>A0AA36GSQ4_CYLNA</name>
<dbReference type="InterPro" id="IPR038765">
    <property type="entry name" value="Papain-like_cys_pep_sf"/>
</dbReference>
<proteinExistence type="predicted"/>
<dbReference type="SUPFAM" id="SSF54001">
    <property type="entry name" value="Cysteine proteinases"/>
    <property type="match status" value="1"/>
</dbReference>
<dbReference type="FunFam" id="1.10.238.10:FF:000464">
    <property type="entry name" value="Ubiquitin carboxyl-terminal hydrolase cyk-3"/>
    <property type="match status" value="1"/>
</dbReference>
<dbReference type="FunFam" id="3.90.70.10:FF:000178">
    <property type="entry name" value="Ubiquitin carboxyl-terminal hydrolase cyk-3"/>
    <property type="match status" value="1"/>
</dbReference>
<dbReference type="Gene3D" id="3.10.20.90">
    <property type="entry name" value="Phosphatidylinositol 3-kinase Catalytic Subunit, Chain A, domain 1"/>
    <property type="match status" value="1"/>
</dbReference>
<feature type="domain" description="EF-hand" evidence="4">
    <location>
        <begin position="183"/>
        <end position="218"/>
    </location>
</feature>
<dbReference type="GO" id="GO:0004843">
    <property type="term" value="F:cysteine-type deubiquitinase activity"/>
    <property type="evidence" value="ECO:0007669"/>
    <property type="project" value="UniProtKB-EC"/>
</dbReference>
<dbReference type="InterPro" id="IPR035927">
    <property type="entry name" value="DUSP-like_sf"/>
</dbReference>
<evidence type="ECO:0000259" key="6">
    <source>
        <dbReference type="PROSITE" id="PS51283"/>
    </source>
</evidence>
<dbReference type="PANTHER" id="PTHR21646:SF23">
    <property type="entry name" value="UBIQUITIN CARBOXYL-TERMINAL HYDROLASE USP2"/>
    <property type="match status" value="1"/>
</dbReference>
<dbReference type="Pfam" id="PF00443">
    <property type="entry name" value="UCH"/>
    <property type="match status" value="1"/>
</dbReference>
<dbReference type="InterPro" id="IPR028889">
    <property type="entry name" value="USP"/>
</dbReference>
<dbReference type="GO" id="GO:0005509">
    <property type="term" value="F:calcium ion binding"/>
    <property type="evidence" value="ECO:0007669"/>
    <property type="project" value="InterPro"/>
</dbReference>
<gene>
    <name evidence="7" type="ORF">CYNAS_LOCUS9417</name>
</gene>
<feature type="domain" description="DUSP" evidence="6">
    <location>
        <begin position="303"/>
        <end position="418"/>
    </location>
</feature>
<dbReference type="SMART" id="SM00054">
    <property type="entry name" value="EFh"/>
    <property type="match status" value="2"/>
</dbReference>
<comment type="catalytic activity">
    <reaction evidence="1">
        <text>Thiol-dependent hydrolysis of ester, thioester, amide, peptide and isopeptide bonds formed by the C-terminal Gly of ubiquitin (a 76-residue protein attached to proteins as an intracellular targeting signal).</text>
        <dbReference type="EC" id="3.4.19.12"/>
    </reaction>
</comment>
<dbReference type="PROSITE" id="PS50235">
    <property type="entry name" value="USP_3"/>
    <property type="match status" value="1"/>
</dbReference>
<dbReference type="Gene3D" id="1.10.238.10">
    <property type="entry name" value="EF-hand"/>
    <property type="match status" value="1"/>
</dbReference>
<sequence>MWKAVTSRMGNPLSRGSTTNGPIISVEDAKAYVSDEEYRRLHAAFAGFKKPFITFDEFCYHVLGGARIPEDKQRELFKFCSRNSETLSFENLLTALVGLCRIEQVQEHFVEECKEFASWGLRPPLLTIPMSDSYISFYEVMSYVTHLSVEEVMELEKVFATISDRSVCKLSKDRWDEALCGCFPKKFVDQLFRVFDENGDEQIDFRELVCGLSAMCRGPFPSRLSFLAKLWDADCDAKLSDAELHEMYEDLKVPPNDRNVAKSAGDKAAAVDFATWANGNEYAKEHYAMAMEVGHICLGLRPESHKVGLALVNSFEQRSKNLPLTEWSIVSSAWHNEWAKAAAEGKSPPPVDNSSIKGTKADDGWSGKVACLSLESANLKADLTPKDYIAVPPALWRAWLRWHGSAQSVDGQFTRKRLSGEFFPDGKEALELYPMDILLLGHDKKKLKDVDGIQQTSPWACAQVSRSCTVDELLQLCKTELRLGDGDARLWLVGEEGNTLLDDGKRTLHQLAAKGKRVSKFLLELRDANGVWPEELRASLTGTQISSLASTSGRPGAVGLVNSGNFCYRNAAIQCLARVSPLTEYLLDENRMNLLKRGDANNNDSFTTTLEYSKLLKEMWAAKKKNISPNSFNDAVRSADQFDDGEQHDCQEFVSFLIERFHTCVAKIEHEKLANHESEETDTDAGSSRATSTTAGDEETSDENMSDEEKGEKAWNQYIRDNNSLVTSLFSGQLRSRLICRKCKSSSSVFEAFTSLSLPIGFENVELYQIIVVRRDGSVPRRYGFRLPRECTIGTFKGLIAEASGVHKDALTIQCLSKRGYFMKSSSTDDDTLLSSVPSGARLYALHLPEDTPEWRVAIHRKLQYNYEPYFLGSTGGFVVSQFGLPLIVPCPSNITGKELYEDVMSQMRRFMDSTSPAISSRAHDPSENISFGYPFSLCLVDESWEWCGQCPALRFCRGCAIKPDSSPANIPENCGIAVDWLPIALYLKYNHSQELACEDDESVAETWSRHFAPSSLEHCLEKFSCPETLDVLIHCDTCNEKTKRDKVMTIWRLPRYLIIHLKRFEFLRGEGRMGKCKRVITFPLRQFDPTPFVDGHNGKSKYECIAIANHYGQLSSGHFVAYARGGDEKWLLLNDCSVREVSEEEVDRAGAYLLFFERKD</sequence>
<feature type="domain" description="USP" evidence="5">
    <location>
        <begin position="558"/>
        <end position="1160"/>
    </location>
</feature>
<dbReference type="PROSITE" id="PS50222">
    <property type="entry name" value="EF_HAND_2"/>
    <property type="match status" value="1"/>
</dbReference>
<protein>
    <recommendedName>
        <fullName evidence="2">ubiquitinyl hydrolase 1</fullName>
        <ecNumber evidence="2">3.4.19.12</ecNumber>
    </recommendedName>
</protein>
<evidence type="ECO:0000256" key="2">
    <source>
        <dbReference type="ARBA" id="ARBA00012759"/>
    </source>
</evidence>
<dbReference type="InterPro" id="IPR050185">
    <property type="entry name" value="Ub_carboxyl-term_hydrolase"/>
</dbReference>
<reference evidence="7" key="1">
    <citation type="submission" date="2023-07" db="EMBL/GenBank/DDBJ databases">
        <authorList>
            <consortium name="CYATHOMIX"/>
        </authorList>
    </citation>
    <scope>NUCLEOTIDE SEQUENCE</scope>
    <source>
        <strain evidence="7">N/A</strain>
    </source>
</reference>
<dbReference type="EMBL" id="CATQJL010000223">
    <property type="protein sequence ID" value="CAJ0597434.1"/>
    <property type="molecule type" value="Genomic_DNA"/>
</dbReference>
<dbReference type="Pfam" id="PF06337">
    <property type="entry name" value="DUSP"/>
    <property type="match status" value="1"/>
</dbReference>